<dbReference type="Pfam" id="PF20530">
    <property type="entry name" value="DUF6745"/>
    <property type="match status" value="1"/>
</dbReference>
<protein>
    <recommendedName>
        <fullName evidence="1">DUF6745 domain-containing protein</fullName>
    </recommendedName>
</protein>
<evidence type="ECO:0000259" key="1">
    <source>
        <dbReference type="Pfam" id="PF20530"/>
    </source>
</evidence>
<evidence type="ECO:0000313" key="3">
    <source>
        <dbReference type="Proteomes" id="UP000235036"/>
    </source>
</evidence>
<proteinExistence type="predicted"/>
<organism evidence="2 3">
    <name type="scientific">Fischerella muscicola CCMEE 5323</name>
    <dbReference type="NCBI Taxonomy" id="2019572"/>
    <lineage>
        <taxon>Bacteria</taxon>
        <taxon>Bacillati</taxon>
        <taxon>Cyanobacteriota</taxon>
        <taxon>Cyanophyceae</taxon>
        <taxon>Nostocales</taxon>
        <taxon>Hapalosiphonaceae</taxon>
        <taxon>Fischerella</taxon>
    </lineage>
</organism>
<reference evidence="2 3" key="1">
    <citation type="submission" date="2017-08" db="EMBL/GenBank/DDBJ databases">
        <title>Genomes of Fischerella (Mastigocladus) sp. strains.</title>
        <authorList>
            <person name="Miller S.R."/>
        </authorList>
    </citation>
    <scope>NUCLEOTIDE SEQUENCE [LARGE SCALE GENOMIC DNA]</scope>
    <source>
        <strain evidence="2 3">CCMEE 5323</strain>
    </source>
</reference>
<evidence type="ECO:0000313" key="2">
    <source>
        <dbReference type="EMBL" id="PLZ89860.1"/>
    </source>
</evidence>
<gene>
    <name evidence="2" type="ORF">CEN44_12160</name>
</gene>
<dbReference type="AlphaFoldDB" id="A0A2N6K359"/>
<dbReference type="RefSeq" id="WP_016867283.1">
    <property type="nucleotide sequence ID" value="NZ_CAWNVR010000357.1"/>
</dbReference>
<comment type="caution">
    <text evidence="2">The sequence shown here is derived from an EMBL/GenBank/DDBJ whole genome shotgun (WGS) entry which is preliminary data.</text>
</comment>
<keyword evidence="3" id="KW-1185">Reference proteome</keyword>
<sequence>MSQPQIATVTPEQEALIPVIRERWRSLALSTQPIDQQKATDAVTTAYAVMGKPEPEIRFLNSPFAAKSEILAADSPRQMAQEVGPPILIIFAMELENQMKKQLEAKLWQELEVKMQRKQLQESQGWVGLIWLLPSTSESEQQQLQQLRDELLLQFLAQQPGGNIIVPIWENLWQHLGEPLWQYLSNQSLLQWLYQQSQLQVWFEVANIAIPGMYSYLLRMCTDASTAAVLDFCINELHCEHDESRWNVLQSLVTECGLVFPFEKTCFICDRPIKLSLDSENRLHAEGEAAVEFADGNKLYFYQNVPLPEKYGTVSPEQWQAQWIPEEPSDKVRQVLEQVIRSHTSGQ</sequence>
<dbReference type="Proteomes" id="UP000235036">
    <property type="component" value="Unassembled WGS sequence"/>
</dbReference>
<feature type="domain" description="DUF6745" evidence="1">
    <location>
        <begin position="241"/>
        <end position="336"/>
    </location>
</feature>
<dbReference type="InterPro" id="IPR046633">
    <property type="entry name" value="DUF6745"/>
</dbReference>
<dbReference type="EMBL" id="NRQW01000259">
    <property type="protein sequence ID" value="PLZ89860.1"/>
    <property type="molecule type" value="Genomic_DNA"/>
</dbReference>
<name>A0A2N6K359_FISMU</name>
<accession>A0A2N6K359</accession>